<protein>
    <recommendedName>
        <fullName evidence="2">non-specific serine/threonine protein kinase</fullName>
        <ecNumber evidence="2">2.7.11.1</ecNumber>
    </recommendedName>
</protein>
<dbReference type="eggNOG" id="ENOG502QSUU">
    <property type="taxonomic scope" value="Eukaryota"/>
</dbReference>
<organism evidence="25 26">
    <name type="scientific">Brassica oleracea var. oleracea</name>
    <dbReference type="NCBI Taxonomy" id="109376"/>
    <lineage>
        <taxon>Eukaryota</taxon>
        <taxon>Viridiplantae</taxon>
        <taxon>Streptophyta</taxon>
        <taxon>Embryophyta</taxon>
        <taxon>Tracheophyta</taxon>
        <taxon>Spermatophyta</taxon>
        <taxon>Magnoliopsida</taxon>
        <taxon>eudicotyledons</taxon>
        <taxon>Gunneridae</taxon>
        <taxon>Pentapetalae</taxon>
        <taxon>rosids</taxon>
        <taxon>malvids</taxon>
        <taxon>Brassicales</taxon>
        <taxon>Brassicaceae</taxon>
        <taxon>Brassiceae</taxon>
        <taxon>Brassica</taxon>
    </lineage>
</organism>
<evidence type="ECO:0000256" key="6">
    <source>
        <dbReference type="ARBA" id="ARBA00022536"/>
    </source>
</evidence>
<accession>A0A0D3B529</accession>
<dbReference type="PROSITE" id="PS50011">
    <property type="entry name" value="PROTEIN_KINASE_DOM"/>
    <property type="match status" value="2"/>
</dbReference>
<dbReference type="CDD" id="cd00028">
    <property type="entry name" value="B_lectin"/>
    <property type="match status" value="1"/>
</dbReference>
<evidence type="ECO:0000256" key="12">
    <source>
        <dbReference type="ARBA" id="ARBA00022840"/>
    </source>
</evidence>
<keyword evidence="7" id="KW-0808">Transferase</keyword>
<dbReference type="EC" id="2.7.11.1" evidence="2"/>
<feature type="domain" description="Protein kinase" evidence="22">
    <location>
        <begin position="644"/>
        <end position="923"/>
    </location>
</feature>
<keyword evidence="26" id="KW-1185">Reference proteome</keyword>
<dbReference type="InterPro" id="IPR011009">
    <property type="entry name" value="Kinase-like_dom_sf"/>
</dbReference>
<reference evidence="25 26" key="1">
    <citation type="journal article" date="2014" name="Genome Biol.">
        <title>Transcriptome and methylome profiling reveals relics of genome dominance in the mesopolyploid Brassica oleracea.</title>
        <authorList>
            <person name="Parkin I.A."/>
            <person name="Koh C."/>
            <person name="Tang H."/>
            <person name="Robinson S.J."/>
            <person name="Kagale S."/>
            <person name="Clarke W.E."/>
            <person name="Town C.D."/>
            <person name="Nixon J."/>
            <person name="Krishnakumar V."/>
            <person name="Bidwell S.L."/>
            <person name="Denoeud F."/>
            <person name="Belcram H."/>
            <person name="Links M.G."/>
            <person name="Just J."/>
            <person name="Clarke C."/>
            <person name="Bender T."/>
            <person name="Huebert T."/>
            <person name="Mason A.S."/>
            <person name="Pires J.C."/>
            <person name="Barker G."/>
            <person name="Moore J."/>
            <person name="Walley P.G."/>
            <person name="Manoli S."/>
            <person name="Batley J."/>
            <person name="Edwards D."/>
            <person name="Nelson M.N."/>
            <person name="Wang X."/>
            <person name="Paterson A.H."/>
            <person name="King G."/>
            <person name="Bancroft I."/>
            <person name="Chalhoub B."/>
            <person name="Sharpe A.G."/>
        </authorList>
    </citation>
    <scope>NUCLEOTIDE SEQUENCE</scope>
    <source>
        <strain evidence="25 26">cv. TO1000</strain>
    </source>
</reference>
<keyword evidence="17" id="KW-0325">Glycoprotein</keyword>
<dbReference type="Pfam" id="PF00954">
    <property type="entry name" value="S_locus_glycop"/>
    <property type="match status" value="1"/>
</dbReference>
<evidence type="ECO:0000256" key="5">
    <source>
        <dbReference type="ARBA" id="ARBA00022527"/>
    </source>
</evidence>
<feature type="signal peptide" evidence="21">
    <location>
        <begin position="1"/>
        <end position="20"/>
    </location>
</feature>
<comment type="catalytic activity">
    <reaction evidence="18">
        <text>L-threonyl-[protein] + ATP = O-phospho-L-threonyl-[protein] + ADP + H(+)</text>
        <dbReference type="Rhea" id="RHEA:46608"/>
        <dbReference type="Rhea" id="RHEA-COMP:11060"/>
        <dbReference type="Rhea" id="RHEA-COMP:11605"/>
        <dbReference type="ChEBI" id="CHEBI:15378"/>
        <dbReference type="ChEBI" id="CHEBI:30013"/>
        <dbReference type="ChEBI" id="CHEBI:30616"/>
        <dbReference type="ChEBI" id="CHEBI:61977"/>
        <dbReference type="ChEBI" id="CHEBI:456216"/>
        <dbReference type="EC" id="2.7.11.1"/>
    </reaction>
</comment>
<dbReference type="PROSITE" id="PS50948">
    <property type="entry name" value="PAN"/>
    <property type="match status" value="1"/>
</dbReference>
<dbReference type="Gramene" id="Bo3g028570.1">
    <property type="protein sequence ID" value="Bo3g028570.1"/>
    <property type="gene ID" value="Bo3g028570"/>
</dbReference>
<dbReference type="Gene3D" id="2.90.10.10">
    <property type="entry name" value="Bulb-type lectin domain"/>
    <property type="match status" value="1"/>
</dbReference>
<keyword evidence="14" id="KW-0472">Membrane</keyword>
<sequence length="950" mass="104884">MSPFVLVLLLSCFFLHVCLAHEKAFFSGNLSDSETILSSLGTFRFGFFSPVNSTSRYTGIWYNSIPLQTVIWVANNDKPISDSSGVISVSEDGNLVDTDGHRRILWSTNPSTQIHANSTVVAELLNSGNLVMKGRKKGTEAEEIFERVEALAGGGSKGKMKELPLFEFQVLAAATDNFSLSNKLGQGGFGPVYKGKLQEGQEIAVKRLSQASGQGLEELVNEVVVISKLQHRNLVKLLGCCIAGEERMLVYEFMPNKSLDYYLFGSPANSTVLAELLDSGNLVMKDSNTDAYLWESFEYPTDSWLPNMLVGTNAKTGGGNITITSWKTPSDPSPGSYTAALVLAAYPEIHIWTVEWSDVQNGLPDKYTGVFLYRFIVNDDTNGTVTMSFANDSTLRHFYLDYKGSVIRRDWSEAKRNWTAGDQVPATECDVYRRCGQFATCNPLKAPPCSCFKGFSPRNFVEWNSGNSSGGCIRKEPLQCERQNSNGSAADGFMRLRRVKLPDFARRSEASEPECLRTCLQTCSCVAFAHGLGYGCMTWNVSLVDSQDLSSSGMDLYIRLAHSEKPDRRPVIIGTSLASGVFVVAACGLLVQRIVKKRRGRKKGTEAEEIFERVEALAGGGSKGKMKELPLFEFQVLAAATDNFSLSNKLGQGGFGPVYKGKLQEGQEIAVKRLSQASGQGLEELVNEVVVISKLQHRNLVKLLGCCIAGEERMLVYEFMPNKSLDYYLFDPTKAKLLDWKTRFDIINGICRGLVYLHRDSRLRIIHRDLKASNILLDENLVPKISDFGLAKIFSGNEDEAMTRRVLGTYGYMSPEYAMRGQFSEKSDVFSLGVILLEFVSGRRNSSSSLLACAWSMWKEGEINGLVDPEIFDTLFEKEIRKCVHIGLLCVQEAANRRPSVATVCSMLSSEVADIPEPRHPAFVSRNGVSEAESSEASNNNVTITDVSGR</sequence>
<dbReference type="STRING" id="109376.A0A0D3B529"/>
<evidence type="ECO:0000256" key="1">
    <source>
        <dbReference type="ARBA" id="ARBA00004251"/>
    </source>
</evidence>
<dbReference type="HOGENOM" id="CLU_000288_116_1_1"/>
<evidence type="ECO:0000256" key="18">
    <source>
        <dbReference type="ARBA" id="ARBA00047899"/>
    </source>
</evidence>
<dbReference type="PROSITE" id="PS50927">
    <property type="entry name" value="BULB_LECTIN"/>
    <property type="match status" value="1"/>
</dbReference>
<dbReference type="SMART" id="SM00220">
    <property type="entry name" value="S_TKc"/>
    <property type="match status" value="1"/>
</dbReference>
<evidence type="ECO:0000256" key="15">
    <source>
        <dbReference type="ARBA" id="ARBA00023157"/>
    </source>
</evidence>
<dbReference type="GO" id="GO:0005524">
    <property type="term" value="F:ATP binding"/>
    <property type="evidence" value="ECO:0007669"/>
    <property type="project" value="UniProtKB-KW"/>
</dbReference>
<keyword evidence="3" id="KW-0713">Self-incompatibility</keyword>
<comment type="subcellular location">
    <subcellularLocation>
        <location evidence="1">Cell membrane</location>
        <topology evidence="1">Single-pass type I membrane protein</topology>
    </subcellularLocation>
</comment>
<keyword evidence="12" id="KW-0067">ATP-binding</keyword>
<dbReference type="Proteomes" id="UP000032141">
    <property type="component" value="Chromosome C3"/>
</dbReference>
<evidence type="ECO:0000313" key="26">
    <source>
        <dbReference type="Proteomes" id="UP000032141"/>
    </source>
</evidence>
<evidence type="ECO:0000313" key="25">
    <source>
        <dbReference type="EnsemblPlants" id="Bo3g028570.1"/>
    </source>
</evidence>
<feature type="domain" description="Bulb-type lectin" evidence="23">
    <location>
        <begin position="21"/>
        <end position="145"/>
    </location>
</feature>
<dbReference type="PANTHER" id="PTHR27002:SF1082">
    <property type="entry name" value="OS06G0693000 PROTEIN"/>
    <property type="match status" value="1"/>
</dbReference>
<feature type="domain" description="Protein kinase" evidence="22">
    <location>
        <begin position="178"/>
        <end position="583"/>
    </location>
</feature>
<dbReference type="Pfam" id="PF01453">
    <property type="entry name" value="B_lectin"/>
    <property type="match status" value="2"/>
</dbReference>
<evidence type="ECO:0000256" key="8">
    <source>
        <dbReference type="ARBA" id="ARBA00022692"/>
    </source>
</evidence>
<dbReference type="EnsemblPlants" id="Bo3g028570.1">
    <property type="protein sequence ID" value="Bo3g028570.1"/>
    <property type="gene ID" value="Bo3g028570"/>
</dbReference>
<keyword evidence="4" id="KW-1003">Cell membrane</keyword>
<evidence type="ECO:0000256" key="20">
    <source>
        <dbReference type="SAM" id="MobiDB-lite"/>
    </source>
</evidence>
<dbReference type="InterPro" id="IPR001480">
    <property type="entry name" value="Bulb-type_lectin_dom"/>
</dbReference>
<keyword evidence="6" id="KW-0245">EGF-like domain</keyword>
<dbReference type="CDD" id="cd14066">
    <property type="entry name" value="STKc_IRAK"/>
    <property type="match status" value="1"/>
</dbReference>
<dbReference type="CDD" id="cd01098">
    <property type="entry name" value="PAN_AP_plant"/>
    <property type="match status" value="1"/>
</dbReference>
<dbReference type="InterPro" id="IPR036426">
    <property type="entry name" value="Bulb-type_lectin_dom_sf"/>
</dbReference>
<evidence type="ECO:0000256" key="2">
    <source>
        <dbReference type="ARBA" id="ARBA00012513"/>
    </source>
</evidence>
<comment type="catalytic activity">
    <reaction evidence="19">
        <text>L-seryl-[protein] + ATP = O-phospho-L-seryl-[protein] + ADP + H(+)</text>
        <dbReference type="Rhea" id="RHEA:17989"/>
        <dbReference type="Rhea" id="RHEA-COMP:9863"/>
        <dbReference type="Rhea" id="RHEA-COMP:11604"/>
        <dbReference type="ChEBI" id="CHEBI:15378"/>
        <dbReference type="ChEBI" id="CHEBI:29999"/>
        <dbReference type="ChEBI" id="CHEBI:30616"/>
        <dbReference type="ChEBI" id="CHEBI:83421"/>
        <dbReference type="ChEBI" id="CHEBI:456216"/>
        <dbReference type="EC" id="2.7.11.1"/>
    </reaction>
</comment>
<dbReference type="InterPro" id="IPR001245">
    <property type="entry name" value="Ser-Thr/Tyr_kinase_cat_dom"/>
</dbReference>
<feature type="domain" description="Apple" evidence="24">
    <location>
        <begin position="480"/>
        <end position="561"/>
    </location>
</feature>
<dbReference type="GO" id="GO:0004674">
    <property type="term" value="F:protein serine/threonine kinase activity"/>
    <property type="evidence" value="ECO:0007669"/>
    <property type="project" value="UniProtKB-KW"/>
</dbReference>
<dbReference type="PANTHER" id="PTHR27002">
    <property type="entry name" value="RECEPTOR-LIKE SERINE/THREONINE-PROTEIN KINASE SD1-8"/>
    <property type="match status" value="1"/>
</dbReference>
<evidence type="ECO:0000259" key="22">
    <source>
        <dbReference type="PROSITE" id="PS50011"/>
    </source>
</evidence>
<evidence type="ECO:0000256" key="21">
    <source>
        <dbReference type="SAM" id="SignalP"/>
    </source>
</evidence>
<name>A0A0D3B529_BRAOL</name>
<dbReference type="GO" id="GO:0060320">
    <property type="term" value="P:rejection of self pollen"/>
    <property type="evidence" value="ECO:0007669"/>
    <property type="project" value="UniProtKB-KW"/>
</dbReference>
<keyword evidence="5" id="KW-0723">Serine/threonine-protein kinase</keyword>
<keyword evidence="8" id="KW-0812">Transmembrane</keyword>
<evidence type="ECO:0000256" key="3">
    <source>
        <dbReference type="ARBA" id="ARBA00022471"/>
    </source>
</evidence>
<evidence type="ECO:0000259" key="24">
    <source>
        <dbReference type="PROSITE" id="PS50948"/>
    </source>
</evidence>
<dbReference type="FunFam" id="3.30.200.20:FF:000145">
    <property type="entry name" value="receptor-like serine/threonine-protein kinase SD1-8"/>
    <property type="match status" value="2"/>
</dbReference>
<feature type="region of interest" description="Disordered" evidence="20">
    <location>
        <begin position="929"/>
        <end position="950"/>
    </location>
</feature>
<keyword evidence="15" id="KW-1015">Disulfide bond</keyword>
<dbReference type="InterPro" id="IPR000719">
    <property type="entry name" value="Prot_kinase_dom"/>
</dbReference>
<dbReference type="SUPFAM" id="SSF56112">
    <property type="entry name" value="Protein kinase-like (PK-like)"/>
    <property type="match status" value="2"/>
</dbReference>
<keyword evidence="9 21" id="KW-0732">Signal</keyword>
<keyword evidence="13" id="KW-1133">Transmembrane helix</keyword>
<feature type="chain" id="PRO_5002257522" description="non-specific serine/threonine protein kinase" evidence="21">
    <location>
        <begin position="21"/>
        <end position="950"/>
    </location>
</feature>
<evidence type="ECO:0000259" key="23">
    <source>
        <dbReference type="PROSITE" id="PS50927"/>
    </source>
</evidence>
<keyword evidence="16" id="KW-0675">Receptor</keyword>
<dbReference type="Gene3D" id="1.10.510.10">
    <property type="entry name" value="Transferase(Phosphotransferase) domain 1"/>
    <property type="match status" value="1"/>
</dbReference>
<dbReference type="InterPro" id="IPR003609">
    <property type="entry name" value="Pan_app"/>
</dbReference>
<proteinExistence type="predicted"/>
<evidence type="ECO:0000256" key="4">
    <source>
        <dbReference type="ARBA" id="ARBA00022475"/>
    </source>
</evidence>
<evidence type="ECO:0000256" key="10">
    <source>
        <dbReference type="ARBA" id="ARBA00022741"/>
    </source>
</evidence>
<dbReference type="InterPro" id="IPR000858">
    <property type="entry name" value="S_locus_glycoprot_dom"/>
</dbReference>
<evidence type="ECO:0000256" key="14">
    <source>
        <dbReference type="ARBA" id="ARBA00023136"/>
    </source>
</evidence>
<dbReference type="Pfam" id="PF08276">
    <property type="entry name" value="PAN_2"/>
    <property type="match status" value="1"/>
</dbReference>
<evidence type="ECO:0000256" key="17">
    <source>
        <dbReference type="ARBA" id="ARBA00023180"/>
    </source>
</evidence>
<dbReference type="InterPro" id="IPR008271">
    <property type="entry name" value="Ser/Thr_kinase_AS"/>
</dbReference>
<dbReference type="AlphaFoldDB" id="A0A0D3B529"/>
<evidence type="ECO:0000256" key="19">
    <source>
        <dbReference type="ARBA" id="ARBA00048679"/>
    </source>
</evidence>
<reference evidence="25" key="2">
    <citation type="submission" date="2015-03" db="UniProtKB">
        <authorList>
            <consortium name="EnsemblPlants"/>
        </authorList>
    </citation>
    <scope>IDENTIFICATION</scope>
</reference>
<evidence type="ECO:0000256" key="9">
    <source>
        <dbReference type="ARBA" id="ARBA00022729"/>
    </source>
</evidence>
<dbReference type="GO" id="GO:0005886">
    <property type="term" value="C:plasma membrane"/>
    <property type="evidence" value="ECO:0007669"/>
    <property type="project" value="UniProtKB-SubCell"/>
</dbReference>
<evidence type="ECO:0000256" key="7">
    <source>
        <dbReference type="ARBA" id="ARBA00022679"/>
    </source>
</evidence>
<dbReference type="SMART" id="SM00108">
    <property type="entry name" value="B_lectin"/>
    <property type="match status" value="1"/>
</dbReference>
<evidence type="ECO:0000256" key="16">
    <source>
        <dbReference type="ARBA" id="ARBA00023170"/>
    </source>
</evidence>
<dbReference type="Pfam" id="PF07714">
    <property type="entry name" value="PK_Tyr_Ser-Thr"/>
    <property type="match status" value="2"/>
</dbReference>
<evidence type="ECO:0000256" key="13">
    <source>
        <dbReference type="ARBA" id="ARBA00022989"/>
    </source>
</evidence>
<dbReference type="Gene3D" id="3.30.200.20">
    <property type="entry name" value="Phosphorylase Kinase, domain 1"/>
    <property type="match status" value="2"/>
</dbReference>
<dbReference type="FunFam" id="1.10.510.10:FF:000060">
    <property type="entry name" value="G-type lectin S-receptor-like serine/threonine-protein kinase"/>
    <property type="match status" value="1"/>
</dbReference>
<dbReference type="SUPFAM" id="SSF51110">
    <property type="entry name" value="alpha-D-mannose-specific plant lectins"/>
    <property type="match status" value="2"/>
</dbReference>
<feature type="compositionally biased region" description="Low complexity" evidence="20">
    <location>
        <begin position="930"/>
        <end position="941"/>
    </location>
</feature>
<evidence type="ECO:0000256" key="11">
    <source>
        <dbReference type="ARBA" id="ARBA00022777"/>
    </source>
</evidence>
<dbReference type="PROSITE" id="PS00108">
    <property type="entry name" value="PROTEIN_KINASE_ST"/>
    <property type="match status" value="1"/>
</dbReference>
<dbReference type="SMART" id="SM00473">
    <property type="entry name" value="PAN_AP"/>
    <property type="match status" value="1"/>
</dbReference>
<dbReference type="OMA" id="ACAWSMW"/>
<keyword evidence="11" id="KW-0418">Kinase</keyword>
<keyword evidence="10" id="KW-0547">Nucleotide-binding</keyword>